<dbReference type="Proteomes" id="UP000240904">
    <property type="component" value="Unassembled WGS sequence"/>
</dbReference>
<dbReference type="AlphaFoldDB" id="A0A2T3MSE3"/>
<feature type="transmembrane region" description="Helical" evidence="1">
    <location>
        <begin position="27"/>
        <end position="44"/>
    </location>
</feature>
<name>A0A2T3MSE3_9GAMM</name>
<keyword evidence="1" id="KW-1133">Transmembrane helix</keyword>
<keyword evidence="1" id="KW-0812">Transmembrane</keyword>
<dbReference type="EMBL" id="PYMC01000024">
    <property type="protein sequence ID" value="PSW00669.1"/>
    <property type="molecule type" value="Genomic_DNA"/>
</dbReference>
<sequence length="181" mass="20400">MADQTLAPLPLADIHLQAIPGIWPLAWGWWLCILFIIGVVFVVARQLKQYRKTQQARKEALLQLKALRQTDRLSDINDLLRQAALSYFPRPQVAALTGESWLVFLDHQLPAKHRGFQDHAALWQQGLFSPQGINGDDFKQCKRLASVWLTKALPPKKTAYSLDSHLSGSGSSGYNKESRDV</sequence>
<evidence type="ECO:0000313" key="3">
    <source>
        <dbReference type="Proteomes" id="UP000240904"/>
    </source>
</evidence>
<keyword evidence="1" id="KW-0472">Membrane</keyword>
<organism evidence="2 3">
    <name type="scientific">Photobacterium lipolyticum</name>
    <dbReference type="NCBI Taxonomy" id="266810"/>
    <lineage>
        <taxon>Bacteria</taxon>
        <taxon>Pseudomonadati</taxon>
        <taxon>Pseudomonadota</taxon>
        <taxon>Gammaproteobacteria</taxon>
        <taxon>Vibrionales</taxon>
        <taxon>Vibrionaceae</taxon>
        <taxon>Photobacterium</taxon>
    </lineage>
</organism>
<keyword evidence="3" id="KW-1185">Reference proteome</keyword>
<dbReference type="RefSeq" id="WP_107285265.1">
    <property type="nucleotide sequence ID" value="NZ_PYMC01000024.1"/>
</dbReference>
<dbReference type="Pfam" id="PF14316">
    <property type="entry name" value="DUF4381"/>
    <property type="match status" value="1"/>
</dbReference>
<dbReference type="InterPro" id="IPR025489">
    <property type="entry name" value="DUF4381"/>
</dbReference>
<protein>
    <submittedName>
        <fullName evidence="2">DUF4381 domain-containing protein</fullName>
    </submittedName>
</protein>
<dbReference type="OrthoDB" id="283083at2"/>
<accession>A0A2T3MSE3</accession>
<gene>
    <name evidence="2" type="ORF">C9I89_20895</name>
</gene>
<reference evidence="2 3" key="1">
    <citation type="submission" date="2018-03" db="EMBL/GenBank/DDBJ databases">
        <title>Whole genome sequencing of Histamine producing bacteria.</title>
        <authorList>
            <person name="Butler K."/>
        </authorList>
    </citation>
    <scope>NUCLEOTIDE SEQUENCE [LARGE SCALE GENOMIC DNA]</scope>
    <source>
        <strain evidence="2 3">DSM 16190</strain>
    </source>
</reference>
<comment type="caution">
    <text evidence="2">The sequence shown here is derived from an EMBL/GenBank/DDBJ whole genome shotgun (WGS) entry which is preliminary data.</text>
</comment>
<proteinExistence type="predicted"/>
<evidence type="ECO:0000256" key="1">
    <source>
        <dbReference type="SAM" id="Phobius"/>
    </source>
</evidence>
<evidence type="ECO:0000313" key="2">
    <source>
        <dbReference type="EMBL" id="PSW00669.1"/>
    </source>
</evidence>